<dbReference type="InterPro" id="IPR014721">
    <property type="entry name" value="Ribsml_uS5_D2-typ_fold_subgr"/>
</dbReference>
<dbReference type="HAMAP" id="MF_01307_B">
    <property type="entry name" value="Ribosomal_uS5_B"/>
    <property type="match status" value="1"/>
</dbReference>
<comment type="function">
    <text evidence="1">With S4 and S12 plays an important role in translational accuracy.</text>
</comment>
<dbReference type="InterPro" id="IPR020568">
    <property type="entry name" value="Ribosomal_Su5_D2-typ_SF"/>
</dbReference>
<evidence type="ECO:0000256" key="9">
    <source>
        <dbReference type="PROSITE-ProRule" id="PRU00268"/>
    </source>
</evidence>
<keyword evidence="15" id="KW-1185">Reference proteome</keyword>
<evidence type="ECO:0000259" key="13">
    <source>
        <dbReference type="PROSITE" id="PS50881"/>
    </source>
</evidence>
<keyword evidence="3" id="KW-0699">rRNA-binding</keyword>
<dbReference type="GO" id="GO:0015935">
    <property type="term" value="C:small ribosomal subunit"/>
    <property type="evidence" value="ECO:0007669"/>
    <property type="project" value="InterPro"/>
</dbReference>
<dbReference type="SUPFAM" id="SSF54211">
    <property type="entry name" value="Ribosomal protein S5 domain 2-like"/>
    <property type="match status" value="1"/>
</dbReference>
<proteinExistence type="inferred from homology"/>
<feature type="domain" description="S5 DRBM" evidence="13">
    <location>
        <begin position="517"/>
        <end position="580"/>
    </location>
</feature>
<evidence type="ECO:0000256" key="5">
    <source>
        <dbReference type="ARBA" id="ARBA00022980"/>
    </source>
</evidence>
<dbReference type="InterPro" id="IPR018192">
    <property type="entry name" value="Ribosomal_uS5_N_CS"/>
</dbReference>
<dbReference type="PANTHER" id="PTHR48277:SF1">
    <property type="entry name" value="MITOCHONDRIAL RIBOSOMAL PROTEIN S5"/>
    <property type="match status" value="1"/>
</dbReference>
<keyword evidence="5 9" id="KW-0689">Ribosomal protein</keyword>
<name>A0A836BQS7_9CHLO</name>
<accession>A0A836BQS7</accession>
<comment type="caution">
    <text evidence="14">The sequence shown here is derived from an EMBL/GenBank/DDBJ whole genome shotgun (WGS) entry which is preliminary data.</text>
</comment>
<evidence type="ECO:0000256" key="2">
    <source>
        <dbReference type="ARBA" id="ARBA00008945"/>
    </source>
</evidence>
<dbReference type="EMBL" id="JAEHOE010000158">
    <property type="protein sequence ID" value="KAG2484074.1"/>
    <property type="molecule type" value="Genomic_DNA"/>
</dbReference>
<comment type="similarity">
    <text evidence="2 10">Belongs to the universal ribosomal protein uS5 family.</text>
</comment>
<dbReference type="GO" id="GO:0019843">
    <property type="term" value="F:rRNA binding"/>
    <property type="evidence" value="ECO:0007669"/>
    <property type="project" value="UniProtKB-KW"/>
</dbReference>
<reference evidence="14" key="1">
    <citation type="journal article" date="2020" name="bioRxiv">
        <title>Comparative genomics of Chlamydomonas.</title>
        <authorList>
            <person name="Craig R.J."/>
            <person name="Hasan A.R."/>
            <person name="Ness R.W."/>
            <person name="Keightley P.D."/>
        </authorList>
    </citation>
    <scope>NUCLEOTIDE SEQUENCE</scope>
    <source>
        <strain evidence="14">CCAP 11/70</strain>
    </source>
</reference>
<dbReference type="SUPFAM" id="SSF54768">
    <property type="entry name" value="dsRNA-binding domain-like"/>
    <property type="match status" value="1"/>
</dbReference>
<evidence type="ECO:0000256" key="12">
    <source>
        <dbReference type="SAM" id="MobiDB-lite"/>
    </source>
</evidence>
<evidence type="ECO:0000256" key="6">
    <source>
        <dbReference type="ARBA" id="ARBA00023274"/>
    </source>
</evidence>
<dbReference type="NCBIfam" id="TIGR01021">
    <property type="entry name" value="rpsE_bact"/>
    <property type="match status" value="1"/>
</dbReference>
<dbReference type="GO" id="GO:0006412">
    <property type="term" value="P:translation"/>
    <property type="evidence" value="ECO:0007669"/>
    <property type="project" value="InterPro"/>
</dbReference>
<evidence type="ECO:0000313" key="14">
    <source>
        <dbReference type="EMBL" id="KAG2484074.1"/>
    </source>
</evidence>
<feature type="coiled-coil region" evidence="11">
    <location>
        <begin position="500"/>
        <end position="527"/>
    </location>
</feature>
<dbReference type="PANTHER" id="PTHR48277">
    <property type="entry name" value="MITOCHONDRIAL RIBOSOMAL PROTEIN S5"/>
    <property type="match status" value="1"/>
</dbReference>
<dbReference type="Pfam" id="PF00333">
    <property type="entry name" value="Ribosomal_S5"/>
    <property type="match status" value="1"/>
</dbReference>
<evidence type="ECO:0000256" key="7">
    <source>
        <dbReference type="ARBA" id="ARBA00025844"/>
    </source>
</evidence>
<organism evidence="14 15">
    <name type="scientific">Edaphochlamys debaryana</name>
    <dbReference type="NCBI Taxonomy" id="47281"/>
    <lineage>
        <taxon>Eukaryota</taxon>
        <taxon>Viridiplantae</taxon>
        <taxon>Chlorophyta</taxon>
        <taxon>core chlorophytes</taxon>
        <taxon>Chlorophyceae</taxon>
        <taxon>CS clade</taxon>
        <taxon>Chlamydomonadales</taxon>
        <taxon>Chlamydomonadales incertae sedis</taxon>
        <taxon>Edaphochlamys</taxon>
    </lineage>
</organism>
<evidence type="ECO:0000256" key="10">
    <source>
        <dbReference type="RuleBase" id="RU003823"/>
    </source>
</evidence>
<sequence length="676" mass="72865">MATLTGSATARAAARPQTKVAAGSISSLRVRPFTRATRNVLGAQRQVVARAAEPEAASAPVEEEFSFSLSDAKKGNEYNASDVEAAMRFYEGEGDAPGDANSEFVENLFGTEDASFFDDMDNNEAYDNEFFCAGIPEAAPKSRAGGRKQDGTPEEEDSDEVAAAKEADRMRQVEEQMVLEAELQETGLDEEKETTTRIVGPAVWDWMVDVAVDDDEDVGSVSGNPRAMAANVLAALPTDDEVFADLRNATPTLQDVDAETRDTIEFLLDDFDIENEVKAVPDNVEETFNLPEFAPLADSDVAEIDALLSEDVSLPELDMSELEGIQDLEDEGRELSDEVVSQYLATLQTPPKGAALSAEELKEMMAGEPLALVDVSAEAPVTMDDVDLSEPSFDVLPASELAFEVVENTLAEVDEVEDYKQELLALRAMPDAVLEVPPEEEIEVLDQYLSASEVFIAAEEERKMALAVQVAKGELPAEVLEEDDGDFADVETELLMPDDMAELEGAADELDEEEENWQERILELTRVTKVVKGGKLMGFRCTAVVGNNNGLVGVGCQAGREVATAVKRALVDAKKNVVRVPLVGAGTVPHRVEAKFNAARCVVLPAADGTGVLAGGSIRSVLELAGVQNVLAKRIGCRSLLNNARCTVAALEQLRTFQDVAKARGVPMERLLLPSK</sequence>
<protein>
    <recommendedName>
        <fullName evidence="8">Small ribosomal subunit protein uS5c</fullName>
    </recommendedName>
</protein>
<dbReference type="Proteomes" id="UP000612055">
    <property type="component" value="Unassembled WGS sequence"/>
</dbReference>
<feature type="region of interest" description="Disordered" evidence="12">
    <location>
        <begin position="137"/>
        <end position="168"/>
    </location>
</feature>
<dbReference type="InterPro" id="IPR005712">
    <property type="entry name" value="Ribosomal_uS5_bac-type"/>
</dbReference>
<dbReference type="AlphaFoldDB" id="A0A836BQS7"/>
<dbReference type="GO" id="GO:0003735">
    <property type="term" value="F:structural constituent of ribosome"/>
    <property type="evidence" value="ECO:0007669"/>
    <property type="project" value="UniProtKB-UniRule"/>
</dbReference>
<gene>
    <name evidence="14" type="ORF">HYH03_017093</name>
</gene>
<keyword evidence="4" id="KW-0694">RNA-binding</keyword>
<evidence type="ECO:0000256" key="3">
    <source>
        <dbReference type="ARBA" id="ARBA00022730"/>
    </source>
</evidence>
<evidence type="ECO:0000256" key="1">
    <source>
        <dbReference type="ARBA" id="ARBA00002524"/>
    </source>
</evidence>
<dbReference type="InterPro" id="IPR000851">
    <property type="entry name" value="Ribosomal_uS5"/>
</dbReference>
<evidence type="ECO:0000313" key="15">
    <source>
        <dbReference type="Proteomes" id="UP000612055"/>
    </source>
</evidence>
<dbReference type="Pfam" id="PF03719">
    <property type="entry name" value="Ribosomal_S5_C"/>
    <property type="match status" value="1"/>
</dbReference>
<evidence type="ECO:0000256" key="4">
    <source>
        <dbReference type="ARBA" id="ARBA00022884"/>
    </source>
</evidence>
<dbReference type="PROSITE" id="PS50881">
    <property type="entry name" value="S5_DSRBD"/>
    <property type="match status" value="1"/>
</dbReference>
<dbReference type="FunFam" id="3.30.230.10:FF:000002">
    <property type="entry name" value="30S ribosomal protein S5"/>
    <property type="match status" value="1"/>
</dbReference>
<keyword evidence="6 9" id="KW-0687">Ribonucleoprotein</keyword>
<comment type="subunit">
    <text evidence="7">Part of the 30S ribosomal subunit. Contacts protein S4.</text>
</comment>
<evidence type="ECO:0000256" key="11">
    <source>
        <dbReference type="SAM" id="Coils"/>
    </source>
</evidence>
<dbReference type="OrthoDB" id="309483at2759"/>
<dbReference type="GO" id="GO:0005737">
    <property type="term" value="C:cytoplasm"/>
    <property type="evidence" value="ECO:0007669"/>
    <property type="project" value="UniProtKB-ARBA"/>
</dbReference>
<dbReference type="InterPro" id="IPR013810">
    <property type="entry name" value="Ribosomal_uS5_N"/>
</dbReference>
<dbReference type="PROSITE" id="PS00585">
    <property type="entry name" value="RIBOSOMAL_S5"/>
    <property type="match status" value="1"/>
</dbReference>
<keyword evidence="11" id="KW-0175">Coiled coil</keyword>
<dbReference type="Gene3D" id="3.30.160.20">
    <property type="match status" value="1"/>
</dbReference>
<dbReference type="InterPro" id="IPR005324">
    <property type="entry name" value="Ribosomal_uS5_C"/>
</dbReference>
<dbReference type="Gene3D" id="3.30.230.10">
    <property type="match status" value="1"/>
</dbReference>
<evidence type="ECO:0000256" key="8">
    <source>
        <dbReference type="ARBA" id="ARBA00035156"/>
    </source>
</evidence>